<protein>
    <submittedName>
        <fullName evidence="4">Sugar transferase</fullName>
        <ecNumber evidence="4">2.7.8.-</ecNumber>
    </submittedName>
</protein>
<name>A0ABU5CKP1_9BACI</name>
<dbReference type="PANTHER" id="PTHR30576:SF0">
    <property type="entry name" value="UNDECAPRENYL-PHOSPHATE N-ACETYLGALACTOSAMINYL 1-PHOSPHATE TRANSFERASE-RELATED"/>
    <property type="match status" value="1"/>
</dbReference>
<dbReference type="Pfam" id="PF02397">
    <property type="entry name" value="Bac_transf"/>
    <property type="match status" value="1"/>
</dbReference>
<dbReference type="EC" id="2.7.8.-" evidence="4"/>
<evidence type="ECO:0000313" key="4">
    <source>
        <dbReference type="EMBL" id="MDY0406884.1"/>
    </source>
</evidence>
<keyword evidence="4" id="KW-0808">Transferase</keyword>
<organism evidence="4 5">
    <name type="scientific">Tigheibacillus jepli</name>
    <dbReference type="NCBI Taxonomy" id="3035914"/>
    <lineage>
        <taxon>Bacteria</taxon>
        <taxon>Bacillati</taxon>
        <taxon>Bacillota</taxon>
        <taxon>Bacilli</taxon>
        <taxon>Bacillales</taxon>
        <taxon>Bacillaceae</taxon>
        <taxon>Tigheibacillus</taxon>
    </lineage>
</organism>
<evidence type="ECO:0000256" key="2">
    <source>
        <dbReference type="SAM" id="Phobius"/>
    </source>
</evidence>
<proteinExistence type="inferred from homology"/>
<evidence type="ECO:0000313" key="5">
    <source>
        <dbReference type="Proteomes" id="UP001228376"/>
    </source>
</evidence>
<feature type="transmembrane region" description="Helical" evidence="2">
    <location>
        <begin position="33"/>
        <end position="55"/>
    </location>
</feature>
<reference evidence="4 5" key="1">
    <citation type="submission" date="2023-10" db="EMBL/GenBank/DDBJ databases">
        <title>179-bfca-hs.</title>
        <authorList>
            <person name="Miliotis G."/>
            <person name="Sengupta P."/>
            <person name="Hameed A."/>
            <person name="Chuvochina M."/>
            <person name="Mcdonagh F."/>
            <person name="Simpson A.C."/>
            <person name="Singh N.K."/>
            <person name="Rekha P.D."/>
            <person name="Raman K."/>
            <person name="Hugenholtz P."/>
            <person name="Venkateswaran K."/>
        </authorList>
    </citation>
    <scope>NUCLEOTIDE SEQUENCE [LARGE SCALE GENOMIC DNA]</scope>
    <source>
        <strain evidence="4 5">179-BFC-A-HS</strain>
    </source>
</reference>
<dbReference type="PANTHER" id="PTHR30576">
    <property type="entry name" value="COLANIC BIOSYNTHESIS UDP-GLUCOSE LIPID CARRIER TRANSFERASE"/>
    <property type="match status" value="1"/>
</dbReference>
<evidence type="ECO:0000256" key="1">
    <source>
        <dbReference type="ARBA" id="ARBA00006464"/>
    </source>
</evidence>
<accession>A0ABU5CKP1</accession>
<keyword evidence="2" id="KW-0472">Membrane</keyword>
<dbReference type="GO" id="GO:0016740">
    <property type="term" value="F:transferase activity"/>
    <property type="evidence" value="ECO:0007669"/>
    <property type="project" value="UniProtKB-KW"/>
</dbReference>
<dbReference type="RefSeq" id="WP_306067517.1">
    <property type="nucleotide sequence ID" value="NZ_JAROCA020000002.1"/>
</dbReference>
<gene>
    <name evidence="4" type="ORF">P5G51_017350</name>
</gene>
<comment type="similarity">
    <text evidence="1">Belongs to the bacterial sugar transferase family.</text>
</comment>
<keyword evidence="2" id="KW-0812">Transmembrane</keyword>
<dbReference type="Proteomes" id="UP001228376">
    <property type="component" value="Unassembled WGS sequence"/>
</dbReference>
<comment type="caution">
    <text evidence="4">The sequence shown here is derived from an EMBL/GenBank/DDBJ whole genome shotgun (WGS) entry which is preliminary data.</text>
</comment>
<dbReference type="EMBL" id="JAROCA020000002">
    <property type="protein sequence ID" value="MDY0406884.1"/>
    <property type="molecule type" value="Genomic_DNA"/>
</dbReference>
<keyword evidence="2" id="KW-1133">Transmembrane helix</keyword>
<dbReference type="InterPro" id="IPR003362">
    <property type="entry name" value="Bact_transf"/>
</dbReference>
<sequence length="224" mass="25667">MGVQQVYSQSYPSNSAPIEKPNSYFIMKRIVDITVSLALLILFAPLMIGISWILHKKESGPAIIKQMRMGKNKRPFMMYAFSTTTPASKVIYAFPPYQFTASWSGGVPNELELEQNRCLLTKTGKKLKKYHLDKLPQLWNVLKGDMSLVGPSPEYPDIASHYNDYQAYRLKVKPGITGYAQIHGISNKQHDKKIRFDLFYISNCSGRLDTKIVFRTFFSRKKQV</sequence>
<evidence type="ECO:0000259" key="3">
    <source>
        <dbReference type="Pfam" id="PF02397"/>
    </source>
</evidence>
<feature type="domain" description="Bacterial sugar transferase" evidence="3">
    <location>
        <begin position="28"/>
        <end position="218"/>
    </location>
</feature>
<keyword evidence="5" id="KW-1185">Reference proteome</keyword>